<evidence type="ECO:0000256" key="7">
    <source>
        <dbReference type="ARBA" id="ARBA00023237"/>
    </source>
</evidence>
<dbReference type="Pfam" id="PF02415">
    <property type="entry name" value="Chlam_PMP"/>
    <property type="match status" value="1"/>
</dbReference>
<comment type="caution">
    <text evidence="8">The sequence shown here is derived from an EMBL/GenBank/DDBJ whole genome shotgun (WGS) entry which is preliminary data.</text>
</comment>
<evidence type="ECO:0000313" key="9">
    <source>
        <dbReference type="Proteomes" id="UP000236333"/>
    </source>
</evidence>
<protein>
    <submittedName>
        <fullName evidence="8">Uncharacterized protein</fullName>
    </submittedName>
</protein>
<dbReference type="GO" id="GO:0005576">
    <property type="term" value="C:extracellular region"/>
    <property type="evidence" value="ECO:0007669"/>
    <property type="project" value="UniProtKB-SubCell"/>
</dbReference>
<dbReference type="AlphaFoldDB" id="A0A2J7ZUH4"/>
<keyword evidence="9" id="KW-1185">Reference proteome</keyword>
<name>A0A2J7ZUH4_9CHLO</name>
<dbReference type="InterPro" id="IPR003368">
    <property type="entry name" value="POMP_repeat"/>
</dbReference>
<evidence type="ECO:0000256" key="3">
    <source>
        <dbReference type="ARBA" id="ARBA00004613"/>
    </source>
</evidence>
<accession>A0A2J7ZUH4</accession>
<evidence type="ECO:0000256" key="5">
    <source>
        <dbReference type="ARBA" id="ARBA00022729"/>
    </source>
</evidence>
<evidence type="ECO:0000256" key="6">
    <source>
        <dbReference type="ARBA" id="ARBA00023136"/>
    </source>
</evidence>
<dbReference type="InterPro" id="IPR011050">
    <property type="entry name" value="Pectin_lyase_fold/virulence"/>
</dbReference>
<dbReference type="PANTHER" id="PTHR11319:SF35">
    <property type="entry name" value="OUTER MEMBRANE PROTEIN PMPC-RELATED"/>
    <property type="match status" value="1"/>
</dbReference>
<keyword evidence="6" id="KW-0472">Membrane</keyword>
<organism evidence="8 9">
    <name type="scientific">Tetrabaena socialis</name>
    <dbReference type="NCBI Taxonomy" id="47790"/>
    <lineage>
        <taxon>Eukaryota</taxon>
        <taxon>Viridiplantae</taxon>
        <taxon>Chlorophyta</taxon>
        <taxon>core chlorophytes</taxon>
        <taxon>Chlorophyceae</taxon>
        <taxon>CS clade</taxon>
        <taxon>Chlamydomonadales</taxon>
        <taxon>Tetrabaenaceae</taxon>
        <taxon>Tetrabaena</taxon>
    </lineage>
</organism>
<dbReference type="EMBL" id="PGGS01000444">
    <property type="protein sequence ID" value="PNH03926.1"/>
    <property type="molecule type" value="Genomic_DNA"/>
</dbReference>
<evidence type="ECO:0000256" key="2">
    <source>
        <dbReference type="ARBA" id="ARBA00004442"/>
    </source>
</evidence>
<evidence type="ECO:0000256" key="4">
    <source>
        <dbReference type="ARBA" id="ARBA00022525"/>
    </source>
</evidence>
<gene>
    <name evidence="8" type="ORF">TSOC_009997</name>
</gene>
<evidence type="ECO:0000256" key="1">
    <source>
        <dbReference type="ARBA" id="ARBA00004196"/>
    </source>
</evidence>
<keyword evidence="7" id="KW-0998">Cell outer membrane</keyword>
<dbReference type="OrthoDB" id="205145at2759"/>
<keyword evidence="4" id="KW-0964">Secreted</keyword>
<evidence type="ECO:0000313" key="8">
    <source>
        <dbReference type="EMBL" id="PNH03926.1"/>
    </source>
</evidence>
<dbReference type="SUPFAM" id="SSF51126">
    <property type="entry name" value="Pectin lyase-like"/>
    <property type="match status" value="1"/>
</dbReference>
<dbReference type="Proteomes" id="UP000236333">
    <property type="component" value="Unassembled WGS sequence"/>
</dbReference>
<proteinExistence type="predicted"/>
<comment type="subcellular location">
    <subcellularLocation>
        <location evidence="1">Cell envelope</location>
    </subcellularLocation>
    <subcellularLocation>
        <location evidence="2">Cell outer membrane</location>
    </subcellularLocation>
    <subcellularLocation>
        <location evidence="3">Secreted</location>
    </subcellularLocation>
</comment>
<dbReference type="PANTHER" id="PTHR11319">
    <property type="entry name" value="G PROTEIN-COUPLED RECEPTOR-RELATED"/>
    <property type="match status" value="1"/>
</dbReference>
<reference evidence="8 9" key="1">
    <citation type="journal article" date="2017" name="Mol. Biol. Evol.">
        <title>The 4-celled Tetrabaena socialis nuclear genome reveals the essential components for genetic control of cell number at the origin of multicellularity in the volvocine lineage.</title>
        <authorList>
            <person name="Featherston J."/>
            <person name="Arakaki Y."/>
            <person name="Hanschen E.R."/>
            <person name="Ferris P.J."/>
            <person name="Michod R.E."/>
            <person name="Olson B.J.S.C."/>
            <person name="Nozaki H."/>
            <person name="Durand P.M."/>
        </authorList>
    </citation>
    <scope>NUCLEOTIDE SEQUENCE [LARGE SCALE GENOMIC DNA]</scope>
    <source>
        <strain evidence="8 9">NIES-571</strain>
    </source>
</reference>
<sequence>MLLVHITSSNLEHNQARKGAGGAISVLITMHEPPTTFTLGLQPYLASLDFAIVISGSTLSNNRAQSAGALSLRSVYNGSKGTENMDAVCGQEIGGAGSLLGFLDLDSAALLWPETSSCRLEVNGGTVIDGNRAVNGSGGGIILAGCAARIHGCRISNNSAIQGGGGLVYIDSGLSAAGLCSEVTTSTSSFNQTLATLDEGGAMLLLVDNSKLVDNIVAVVDTFFDRNRAATQGGAVSMLLLSAYGLDNALLLSQEASQGQHPSVVIVHSTFTVSVAGTYGGGVHVLAACSGQLLICESSTFANNTAAFGGAISAHSMAGMDGDTTCSTTAGLVLKSAVVLYNSAQNGGGLHLAQGATAVVDGTTFQENIAEFLGGAIASVDCGLITLTNSCITGCSAGLLGGGIYAGACMLVLVERSHFNQNRAAVGGGVYLSGIKDTSGASPLLHVAPVAIFSHANFSENTASWYHASTNASTVSTAVRQVISQYLGHGGGMFINGYIGVVVSNNTVTYGNSASAGTVIASAQVPWISHQ</sequence>
<keyword evidence="5" id="KW-0732">Signal</keyword>